<keyword evidence="3" id="KW-1185">Reference proteome</keyword>
<sequence>MYENEQEYTLSGVDYLYMGWGDRPYTAPLLRDLYHTNELHGIFSRHVPFSLECANLHVHGSNTVADFPVGNTSETTMFGGCSSTLNLPSLVPLTTFGDTLTNKMRGTDIFFMPKPSQLLPFALPVFVFMPNLTVFFRQWFFYGPK</sequence>
<evidence type="ECO:0000313" key="3">
    <source>
        <dbReference type="Proteomes" id="UP000002899"/>
    </source>
</evidence>
<reference evidence="2 3" key="2">
    <citation type="journal article" date="2013" name="PLoS ONE">
        <title>Whole genome mapping and re-organization of the nuclear and mitochondrial genomes of Babesia microti isolates.</title>
        <authorList>
            <person name="Cornillot E."/>
            <person name="Dassouli A."/>
            <person name="Garg A."/>
            <person name="Pachikara N."/>
            <person name="Randazzo S."/>
            <person name="Depoix D."/>
            <person name="Carcy B."/>
            <person name="Delbecq S."/>
            <person name="Frutos R."/>
            <person name="Silva J.C."/>
            <person name="Sutton R."/>
            <person name="Krause P.J."/>
            <person name="Mamoun C.B."/>
        </authorList>
    </citation>
    <scope>NUCLEOTIDE SEQUENCE [LARGE SCALE GENOMIC DNA]</scope>
    <source>
        <strain evidence="2 3">RI</strain>
    </source>
</reference>
<accession>I7J5L1</accession>
<dbReference type="GeneID" id="24423603"/>
<keyword evidence="1" id="KW-1133">Transmembrane helix</keyword>
<dbReference type="EMBL" id="FO082871">
    <property type="protein sequence ID" value="CCF72987.1"/>
    <property type="molecule type" value="Genomic_DNA"/>
</dbReference>
<dbReference type="OMA" id="VFVLMPN"/>
<dbReference type="KEGG" id="bmic:BMR1_01G02660"/>
<reference evidence="2 3" key="1">
    <citation type="journal article" date="2012" name="Nucleic Acids Res.">
        <title>Sequencing of the smallest Apicomplexan genome from the human pathogen Babesia microti.</title>
        <authorList>
            <person name="Cornillot E."/>
            <person name="Hadj-Kaddour K."/>
            <person name="Dassouli A."/>
            <person name="Noel B."/>
            <person name="Ranwez V."/>
            <person name="Vacherie B."/>
            <person name="Augagneur Y."/>
            <person name="Bres V."/>
            <person name="Duclos A."/>
            <person name="Randazzo S."/>
            <person name="Carcy B."/>
            <person name="Debierre-Grockiego F."/>
            <person name="Delbecq S."/>
            <person name="Moubri-Menage K."/>
            <person name="Shams-Eldin H."/>
            <person name="Usmani-Brown S."/>
            <person name="Bringaud F."/>
            <person name="Wincker P."/>
            <person name="Vivares C.P."/>
            <person name="Schwarz R.T."/>
            <person name="Schetters T.P."/>
            <person name="Krause P.J."/>
            <person name="Gorenflot A."/>
            <person name="Berry V."/>
            <person name="Barbe V."/>
            <person name="Ben Mamoun C."/>
        </authorList>
    </citation>
    <scope>NUCLEOTIDE SEQUENCE [LARGE SCALE GENOMIC DNA]</scope>
    <source>
        <strain evidence="2 3">RI</strain>
    </source>
</reference>
<feature type="transmembrane region" description="Helical" evidence="1">
    <location>
        <begin position="118"/>
        <end position="140"/>
    </location>
</feature>
<evidence type="ECO:0000256" key="1">
    <source>
        <dbReference type="SAM" id="Phobius"/>
    </source>
</evidence>
<dbReference type="Proteomes" id="UP000002899">
    <property type="component" value="Chromosome I"/>
</dbReference>
<dbReference type="VEuPathDB" id="PiroplasmaDB:BMR1_01G02660"/>
<gene>
    <name evidence="2" type="ORF">BMR1_01G02660</name>
</gene>
<protein>
    <submittedName>
        <fullName evidence="2">Uncharacterized protein</fullName>
    </submittedName>
</protein>
<proteinExistence type="predicted"/>
<name>I7J5L1_BABMR</name>
<dbReference type="RefSeq" id="XP_012647596.1">
    <property type="nucleotide sequence ID" value="XM_012792142.1"/>
</dbReference>
<dbReference type="AlphaFoldDB" id="I7J5L1"/>
<keyword evidence="1" id="KW-0472">Membrane</keyword>
<organism evidence="2 3">
    <name type="scientific">Babesia microti (strain RI)</name>
    <dbReference type="NCBI Taxonomy" id="1133968"/>
    <lineage>
        <taxon>Eukaryota</taxon>
        <taxon>Sar</taxon>
        <taxon>Alveolata</taxon>
        <taxon>Apicomplexa</taxon>
        <taxon>Aconoidasida</taxon>
        <taxon>Piroplasmida</taxon>
        <taxon>Babesiidae</taxon>
        <taxon>Babesia</taxon>
    </lineage>
</organism>
<evidence type="ECO:0000313" key="2">
    <source>
        <dbReference type="EMBL" id="CCF72987.1"/>
    </source>
</evidence>
<reference evidence="2 3" key="3">
    <citation type="journal article" date="2016" name="Sci. Rep.">
        <title>Genome-wide diversity and gene expression profiling of Babesia microti isolates identify polymorphic genes that mediate host-pathogen interactions.</title>
        <authorList>
            <person name="Silva J.C."/>
            <person name="Cornillot E."/>
            <person name="McCracken C."/>
            <person name="Usmani-Brown S."/>
            <person name="Dwivedi A."/>
            <person name="Ifeonu O.O."/>
            <person name="Crabtree J."/>
            <person name="Gotia H.T."/>
            <person name="Virji A.Z."/>
            <person name="Reynes C."/>
            <person name="Colinge J."/>
            <person name="Kumar V."/>
            <person name="Lawres L."/>
            <person name="Pazzi J.E."/>
            <person name="Pablo J.V."/>
            <person name="Hung C."/>
            <person name="Brancato J."/>
            <person name="Kumari P."/>
            <person name="Orvis J."/>
            <person name="Tretina K."/>
            <person name="Chibucos M."/>
            <person name="Ott S."/>
            <person name="Sadzewicz L."/>
            <person name="Sengamalay N."/>
            <person name="Shetty A.C."/>
            <person name="Su Q."/>
            <person name="Tallon L."/>
            <person name="Fraser C.M."/>
            <person name="Frutos R."/>
            <person name="Molina D.M."/>
            <person name="Krause P.J."/>
            <person name="Ben Mamoun C."/>
        </authorList>
    </citation>
    <scope>NUCLEOTIDE SEQUENCE [LARGE SCALE GENOMIC DNA]</scope>
    <source>
        <strain evidence="2 3">RI</strain>
    </source>
</reference>
<keyword evidence="1" id="KW-0812">Transmembrane</keyword>
<dbReference type="OrthoDB" id="328138at2759"/>